<evidence type="ECO:0000256" key="2">
    <source>
        <dbReference type="ARBA" id="ARBA00006375"/>
    </source>
</evidence>
<comment type="subcellular location">
    <subcellularLocation>
        <location evidence="1">Mitochondrion inner membrane</location>
        <topology evidence="1">Multi-pass membrane protein</topology>
    </subcellularLocation>
</comment>
<evidence type="ECO:0000313" key="11">
    <source>
        <dbReference type="Proteomes" id="UP000664203"/>
    </source>
</evidence>
<proteinExistence type="inferred from homology"/>
<keyword evidence="5" id="KW-0677">Repeat</keyword>
<evidence type="ECO:0000313" key="10">
    <source>
        <dbReference type="EMBL" id="CAF9940316.1"/>
    </source>
</evidence>
<protein>
    <submittedName>
        <fullName evidence="10">Uncharacterized protein</fullName>
    </submittedName>
</protein>
<evidence type="ECO:0000256" key="1">
    <source>
        <dbReference type="ARBA" id="ARBA00004448"/>
    </source>
</evidence>
<evidence type="ECO:0000256" key="6">
    <source>
        <dbReference type="ARBA" id="ARBA00022792"/>
    </source>
</evidence>
<evidence type="ECO:0000256" key="9">
    <source>
        <dbReference type="ARBA" id="ARBA00023136"/>
    </source>
</evidence>
<dbReference type="AlphaFoldDB" id="A0A8H3J402"/>
<dbReference type="GO" id="GO:0005743">
    <property type="term" value="C:mitochondrial inner membrane"/>
    <property type="evidence" value="ECO:0007669"/>
    <property type="project" value="UniProtKB-SubCell"/>
</dbReference>
<keyword evidence="11" id="KW-1185">Reference proteome</keyword>
<keyword evidence="7" id="KW-1133">Transmembrane helix</keyword>
<evidence type="ECO:0000256" key="3">
    <source>
        <dbReference type="ARBA" id="ARBA00022448"/>
    </source>
</evidence>
<accession>A0A8H3J402</accession>
<keyword evidence="9" id="KW-0472">Membrane</keyword>
<dbReference type="InterPro" id="IPR044677">
    <property type="entry name" value="SLC25A3/Pic2/Mir1-like"/>
</dbReference>
<dbReference type="PANTHER" id="PTHR45671">
    <property type="entry name" value="SOLUTE CARRIER FAMILY 25 (MITOCHONDRIAL CARRIER PHOSPHATE CARRIER), MEMBER 3, LIKE-RELATED-RELATED"/>
    <property type="match status" value="1"/>
</dbReference>
<dbReference type="GO" id="GO:0005315">
    <property type="term" value="F:phosphate transmembrane transporter activity"/>
    <property type="evidence" value="ECO:0007669"/>
    <property type="project" value="InterPro"/>
</dbReference>
<sequence>MMKSASFEIIVEMIYGYMPGKKADYGRGTQTAVSFAGGYAAGILCAIVSHPANVMVSKLNANRKPGEAFGAAMGRI</sequence>
<keyword evidence="6" id="KW-0999">Mitochondrion inner membrane</keyword>
<dbReference type="GO" id="GO:1990547">
    <property type="term" value="P:mitochondrial phosphate ion transmembrane transport"/>
    <property type="evidence" value="ECO:0007669"/>
    <property type="project" value="InterPro"/>
</dbReference>
<dbReference type="PANTHER" id="PTHR45671:SF10">
    <property type="entry name" value="SOLUTE CARRIER FAMILY 25 MEMBER 3"/>
    <property type="match status" value="1"/>
</dbReference>
<evidence type="ECO:0000256" key="8">
    <source>
        <dbReference type="ARBA" id="ARBA00023128"/>
    </source>
</evidence>
<dbReference type="SUPFAM" id="SSF103506">
    <property type="entry name" value="Mitochondrial carrier"/>
    <property type="match status" value="1"/>
</dbReference>
<gene>
    <name evidence="10" type="ORF">ALECFALPRED_008514</name>
</gene>
<evidence type="ECO:0000256" key="5">
    <source>
        <dbReference type="ARBA" id="ARBA00022737"/>
    </source>
</evidence>
<keyword evidence="4" id="KW-0812">Transmembrane</keyword>
<comment type="similarity">
    <text evidence="2">Belongs to the mitochondrial carrier (TC 2.A.29) family.</text>
</comment>
<reference evidence="10" key="1">
    <citation type="submission" date="2021-03" db="EMBL/GenBank/DDBJ databases">
        <authorList>
            <person name="Tagirdzhanova G."/>
        </authorList>
    </citation>
    <scope>NUCLEOTIDE SEQUENCE</scope>
</reference>
<name>A0A8H3J402_9LECA</name>
<evidence type="ECO:0000256" key="7">
    <source>
        <dbReference type="ARBA" id="ARBA00022989"/>
    </source>
</evidence>
<comment type="caution">
    <text evidence="10">The sequence shown here is derived from an EMBL/GenBank/DDBJ whole genome shotgun (WGS) entry which is preliminary data.</text>
</comment>
<dbReference type="InterPro" id="IPR023395">
    <property type="entry name" value="MCP_dom_sf"/>
</dbReference>
<dbReference type="EMBL" id="CAJPDR010000595">
    <property type="protein sequence ID" value="CAF9940316.1"/>
    <property type="molecule type" value="Genomic_DNA"/>
</dbReference>
<keyword evidence="8" id="KW-0496">Mitochondrion</keyword>
<keyword evidence="3" id="KW-0813">Transport</keyword>
<dbReference type="OrthoDB" id="427452at2759"/>
<evidence type="ECO:0000256" key="4">
    <source>
        <dbReference type="ARBA" id="ARBA00022692"/>
    </source>
</evidence>
<dbReference type="Proteomes" id="UP000664203">
    <property type="component" value="Unassembled WGS sequence"/>
</dbReference>
<organism evidence="10 11">
    <name type="scientific">Alectoria fallacina</name>
    <dbReference type="NCBI Taxonomy" id="1903189"/>
    <lineage>
        <taxon>Eukaryota</taxon>
        <taxon>Fungi</taxon>
        <taxon>Dikarya</taxon>
        <taxon>Ascomycota</taxon>
        <taxon>Pezizomycotina</taxon>
        <taxon>Lecanoromycetes</taxon>
        <taxon>OSLEUM clade</taxon>
        <taxon>Lecanoromycetidae</taxon>
        <taxon>Lecanorales</taxon>
        <taxon>Lecanorineae</taxon>
        <taxon>Parmeliaceae</taxon>
        <taxon>Alectoria</taxon>
    </lineage>
</organism>